<sequence>MLILRSGLLLATLFISACSMPIFQDLSTSKTDSVDQNVSNNTPVESTKSTDVAPTTSTNDNTSNESTSNPLNNVSSIDSLTKQLRAQQALAKANYTELTNRTGKAPQLPSISNVNNLSSNQINDATQQLRSYVSKTNSTLASLNARVDDRQKVALNGDLIRIFLSETTITHGNQTFKAQPLVGQWIRGESRAIRLKDNILFEDPKSEDLNITFSETYQLIVNNKVIATINPNREKNDADFTVATHDNKGSIVGRLDFRVVDDE</sequence>
<proteinExistence type="predicted"/>
<feature type="compositionally biased region" description="Low complexity" evidence="1">
    <location>
        <begin position="55"/>
        <end position="69"/>
    </location>
</feature>
<comment type="caution">
    <text evidence="3">The sequence shown here is derived from an EMBL/GenBank/DDBJ whole genome shotgun (WGS) entry which is preliminary data.</text>
</comment>
<evidence type="ECO:0000256" key="1">
    <source>
        <dbReference type="SAM" id="MobiDB-lite"/>
    </source>
</evidence>
<evidence type="ECO:0000313" key="3">
    <source>
        <dbReference type="EMBL" id="RCX03496.1"/>
    </source>
</evidence>
<keyword evidence="2" id="KW-0732">Signal</keyword>
<dbReference type="Proteomes" id="UP000253506">
    <property type="component" value="Unassembled WGS sequence"/>
</dbReference>
<accession>A0A369A570</accession>
<reference evidence="3 4" key="1">
    <citation type="submission" date="2018-07" db="EMBL/GenBank/DDBJ databases">
        <title>Genomic Encyclopedia of Type Strains, Phase III (KMG-III): the genomes of soil and plant-associated and newly described type strains.</title>
        <authorList>
            <person name="Whitman W."/>
        </authorList>
    </citation>
    <scope>NUCLEOTIDE SEQUENCE [LARGE SCALE GENOMIC DNA]</scope>
    <source>
        <strain evidence="3 4">CECT 7731</strain>
    </source>
</reference>
<protein>
    <recommendedName>
        <fullName evidence="5">Lipoprotein</fullName>
    </recommendedName>
</protein>
<dbReference type="AlphaFoldDB" id="A0A369A570"/>
<evidence type="ECO:0000313" key="4">
    <source>
        <dbReference type="Proteomes" id="UP000253506"/>
    </source>
</evidence>
<dbReference type="EMBL" id="QPJQ01000012">
    <property type="protein sequence ID" value="RCX03496.1"/>
    <property type="molecule type" value="Genomic_DNA"/>
</dbReference>
<evidence type="ECO:0008006" key="5">
    <source>
        <dbReference type="Google" id="ProtNLM"/>
    </source>
</evidence>
<dbReference type="RefSeq" id="WP_114411816.1">
    <property type="nucleotide sequence ID" value="NZ_QPJQ01000012.1"/>
</dbReference>
<feature type="chain" id="PRO_5016820219" description="Lipoprotein" evidence="2">
    <location>
        <begin position="18"/>
        <end position="263"/>
    </location>
</feature>
<organism evidence="3 4">
    <name type="scientific">Marinomonas foliarum</name>
    <dbReference type="NCBI Taxonomy" id="491950"/>
    <lineage>
        <taxon>Bacteria</taxon>
        <taxon>Pseudomonadati</taxon>
        <taxon>Pseudomonadota</taxon>
        <taxon>Gammaproteobacteria</taxon>
        <taxon>Oceanospirillales</taxon>
        <taxon>Oceanospirillaceae</taxon>
        <taxon>Marinomonas</taxon>
    </lineage>
</organism>
<dbReference type="PROSITE" id="PS51257">
    <property type="entry name" value="PROKAR_LIPOPROTEIN"/>
    <property type="match status" value="1"/>
</dbReference>
<feature type="region of interest" description="Disordered" evidence="1">
    <location>
        <begin position="29"/>
        <end position="75"/>
    </location>
</feature>
<dbReference type="OrthoDB" id="6100298at2"/>
<evidence type="ECO:0000256" key="2">
    <source>
        <dbReference type="SAM" id="SignalP"/>
    </source>
</evidence>
<feature type="compositionally biased region" description="Polar residues" evidence="1">
    <location>
        <begin position="29"/>
        <end position="54"/>
    </location>
</feature>
<gene>
    <name evidence="3" type="ORF">DFP77_11234</name>
</gene>
<feature type="signal peptide" evidence="2">
    <location>
        <begin position="1"/>
        <end position="17"/>
    </location>
</feature>
<name>A0A369A570_9GAMM</name>